<dbReference type="InterPro" id="IPR008753">
    <property type="entry name" value="Peptidase_M13_N"/>
</dbReference>
<dbReference type="GO" id="GO:0016485">
    <property type="term" value="P:protein processing"/>
    <property type="evidence" value="ECO:0007669"/>
    <property type="project" value="TreeGrafter"/>
</dbReference>
<dbReference type="SUPFAM" id="SSF55486">
    <property type="entry name" value="Metalloproteases ('zincins'), catalytic domain"/>
    <property type="match status" value="1"/>
</dbReference>
<feature type="domain" description="Peptidase M13 C-terminal" evidence="8">
    <location>
        <begin position="450"/>
        <end position="649"/>
    </location>
</feature>
<evidence type="ECO:0000256" key="2">
    <source>
        <dbReference type="ARBA" id="ARBA00007357"/>
    </source>
</evidence>
<dbReference type="GO" id="GO:0005886">
    <property type="term" value="C:plasma membrane"/>
    <property type="evidence" value="ECO:0007669"/>
    <property type="project" value="TreeGrafter"/>
</dbReference>
<keyword evidence="4" id="KW-0479">Metal-binding</keyword>
<keyword evidence="7" id="KW-0482">Metalloprotease</keyword>
<keyword evidence="3" id="KW-0645">Protease</keyword>
<dbReference type="Pfam" id="PF05649">
    <property type="entry name" value="Peptidase_M13_N"/>
    <property type="match status" value="1"/>
</dbReference>
<evidence type="ECO:0000313" key="10">
    <source>
        <dbReference type="EMBL" id="KAF0698953.1"/>
    </source>
</evidence>
<dbReference type="OrthoDB" id="6475849at2759"/>
<feature type="domain" description="Peptidase M13 N-terminal" evidence="9">
    <location>
        <begin position="21"/>
        <end position="397"/>
    </location>
</feature>
<evidence type="ECO:0000313" key="11">
    <source>
        <dbReference type="EMBL" id="VFT87318.1"/>
    </source>
</evidence>
<sequence length="654" mass="72487">MAPTSTTHGLQLDTMNRSVDPRQDFKEFAWGHWIEKNPIPAEYASWGIFHKLRDDVLANLRGLCDDLAANAHSLAPGTPNAHIAHFWASAMDESAVEAAGVSALTPLFARVDAADSVDAFVECAAFLHTRGLGCLYGFSVAPDFKQSDMLRVLVSQGGLGLPDRDYYTDADKAPLLEAYRAYIVKAWTLLGRDDVSAAAVADAVLAVETRLATTSRTRTAMRDLASLYNKRTADELRAAAFPWTAAFRGYDVPLPDVVVEATPEFFLFLATDITVDTLPQYKTYAKWHILRQVAPYLPATFVQANFELAQALSGTKELAPRWKRVVDALNDAGGELMGAVYCDKYFSADAKVAMVDLVGYLKRALAEKIHALEWMTPATKAKSIEKLDAFRAKVGYPDQWLDYSTLAIARDQSFAANMLELKKFAFGEELQRANKAAETWRWEMPPQMVNAYYHPLYNEIVFPAAILQFPAFSPDRDMAMNFGAIGAVIGHEMTHGFDDQGRLFDAKGNMSEWWSAEDAAAFQARTKTVVDQFNGYTVLDKPVNGQLTLGENIADIGGLKIAYRALELYFEDHTKPGPIDGFTAEQRFFLAWAQFWATNTRDEQALRLLSTDVHSPGALRSVVPLKNLPEFYAAFGVQEGDGMYLAPDARAAVW</sequence>
<evidence type="ECO:0000256" key="6">
    <source>
        <dbReference type="ARBA" id="ARBA00022833"/>
    </source>
</evidence>
<evidence type="ECO:0000313" key="12">
    <source>
        <dbReference type="Proteomes" id="UP000332933"/>
    </source>
</evidence>
<evidence type="ECO:0000259" key="9">
    <source>
        <dbReference type="Pfam" id="PF05649"/>
    </source>
</evidence>
<dbReference type="Pfam" id="PF01431">
    <property type="entry name" value="Peptidase_M13"/>
    <property type="match status" value="1"/>
</dbReference>
<evidence type="ECO:0000256" key="1">
    <source>
        <dbReference type="ARBA" id="ARBA00001947"/>
    </source>
</evidence>
<dbReference type="GO" id="GO:0046872">
    <property type="term" value="F:metal ion binding"/>
    <property type="evidence" value="ECO:0007669"/>
    <property type="project" value="UniProtKB-KW"/>
</dbReference>
<dbReference type="InterPro" id="IPR018497">
    <property type="entry name" value="Peptidase_M13_C"/>
</dbReference>
<comment type="cofactor">
    <cofactor evidence="1">
        <name>Zn(2+)</name>
        <dbReference type="ChEBI" id="CHEBI:29105"/>
    </cofactor>
</comment>
<keyword evidence="6" id="KW-0862">Zinc</keyword>
<keyword evidence="12" id="KW-1185">Reference proteome</keyword>
<reference evidence="11 12" key="1">
    <citation type="submission" date="2019-03" db="EMBL/GenBank/DDBJ databases">
        <authorList>
            <person name="Gaulin E."/>
            <person name="Dumas B."/>
        </authorList>
    </citation>
    <scope>NUCLEOTIDE SEQUENCE [LARGE SCALE GENOMIC DNA]</scope>
    <source>
        <strain evidence="11">CBS 568.67</strain>
    </source>
</reference>
<dbReference type="EMBL" id="VJMH01005208">
    <property type="protein sequence ID" value="KAF0698953.1"/>
    <property type="molecule type" value="Genomic_DNA"/>
</dbReference>
<evidence type="ECO:0000259" key="8">
    <source>
        <dbReference type="Pfam" id="PF01431"/>
    </source>
</evidence>
<evidence type="ECO:0000256" key="5">
    <source>
        <dbReference type="ARBA" id="ARBA00022801"/>
    </source>
</evidence>
<reference evidence="10" key="2">
    <citation type="submission" date="2019-06" db="EMBL/GenBank/DDBJ databases">
        <title>Genomics analysis of Aphanomyces spp. identifies a new class of oomycete effector associated with host adaptation.</title>
        <authorList>
            <person name="Gaulin E."/>
        </authorList>
    </citation>
    <scope>NUCLEOTIDE SEQUENCE</scope>
    <source>
        <strain evidence="10">CBS 578.67</strain>
    </source>
</reference>
<protein>
    <submittedName>
        <fullName evidence="11">Aste57867_10444 protein</fullName>
    </submittedName>
</protein>
<dbReference type="GO" id="GO:0004222">
    <property type="term" value="F:metalloendopeptidase activity"/>
    <property type="evidence" value="ECO:0007669"/>
    <property type="project" value="InterPro"/>
</dbReference>
<keyword evidence="5" id="KW-0378">Hydrolase</keyword>
<dbReference type="InterPro" id="IPR042089">
    <property type="entry name" value="Peptidase_M13_dom_2"/>
</dbReference>
<comment type="similarity">
    <text evidence="2">Belongs to the peptidase M13 family.</text>
</comment>
<dbReference type="InterPro" id="IPR000718">
    <property type="entry name" value="Peptidase_M13"/>
</dbReference>
<proteinExistence type="inferred from homology"/>
<organism evidence="11 12">
    <name type="scientific">Aphanomyces stellatus</name>
    <dbReference type="NCBI Taxonomy" id="120398"/>
    <lineage>
        <taxon>Eukaryota</taxon>
        <taxon>Sar</taxon>
        <taxon>Stramenopiles</taxon>
        <taxon>Oomycota</taxon>
        <taxon>Saprolegniomycetes</taxon>
        <taxon>Saprolegniales</taxon>
        <taxon>Verrucalvaceae</taxon>
        <taxon>Aphanomyces</taxon>
    </lineage>
</organism>
<evidence type="ECO:0000256" key="7">
    <source>
        <dbReference type="ARBA" id="ARBA00023049"/>
    </source>
</evidence>
<dbReference type="PRINTS" id="PR00786">
    <property type="entry name" value="NEPRILYSIN"/>
</dbReference>
<dbReference type="Gene3D" id="3.40.390.10">
    <property type="entry name" value="Collagenase (Catalytic Domain)"/>
    <property type="match status" value="1"/>
</dbReference>
<dbReference type="CDD" id="cd08662">
    <property type="entry name" value="M13"/>
    <property type="match status" value="1"/>
</dbReference>
<gene>
    <name evidence="11" type="primary">Aste57867_10444</name>
    <name evidence="10" type="ORF">As57867_010404</name>
    <name evidence="11" type="ORF">ASTE57867_10444</name>
</gene>
<dbReference type="EMBL" id="CAADRA010005229">
    <property type="protein sequence ID" value="VFT87318.1"/>
    <property type="molecule type" value="Genomic_DNA"/>
</dbReference>
<evidence type="ECO:0000256" key="4">
    <source>
        <dbReference type="ARBA" id="ARBA00022723"/>
    </source>
</evidence>
<accession>A0A485KQV5</accession>
<dbReference type="Proteomes" id="UP000332933">
    <property type="component" value="Unassembled WGS sequence"/>
</dbReference>
<dbReference type="PANTHER" id="PTHR11733:SF167">
    <property type="entry name" value="FI17812P1-RELATED"/>
    <property type="match status" value="1"/>
</dbReference>
<evidence type="ECO:0000256" key="3">
    <source>
        <dbReference type="ARBA" id="ARBA00022670"/>
    </source>
</evidence>
<dbReference type="Gene3D" id="1.10.1380.10">
    <property type="entry name" value="Neutral endopeptidase , domain2"/>
    <property type="match status" value="1"/>
</dbReference>
<name>A0A485KQV5_9STRA</name>
<dbReference type="AlphaFoldDB" id="A0A485KQV5"/>
<dbReference type="InterPro" id="IPR024079">
    <property type="entry name" value="MetalloPept_cat_dom_sf"/>
</dbReference>
<dbReference type="PROSITE" id="PS51885">
    <property type="entry name" value="NEPRILYSIN"/>
    <property type="match status" value="1"/>
</dbReference>
<dbReference type="PANTHER" id="PTHR11733">
    <property type="entry name" value="ZINC METALLOPROTEASE FAMILY M13 NEPRILYSIN-RELATED"/>
    <property type="match status" value="1"/>
</dbReference>